<protein>
    <recommendedName>
        <fullName evidence="4">NAD(P)-binding protein</fullName>
    </recommendedName>
</protein>
<organism evidence="2 3">
    <name type="scientific">Cladophialophora chaetospira</name>
    <dbReference type="NCBI Taxonomy" id="386627"/>
    <lineage>
        <taxon>Eukaryota</taxon>
        <taxon>Fungi</taxon>
        <taxon>Dikarya</taxon>
        <taxon>Ascomycota</taxon>
        <taxon>Pezizomycotina</taxon>
        <taxon>Eurotiomycetes</taxon>
        <taxon>Chaetothyriomycetidae</taxon>
        <taxon>Chaetothyriales</taxon>
        <taxon>Herpotrichiellaceae</taxon>
        <taxon>Cladophialophora</taxon>
    </lineage>
</organism>
<comment type="caution">
    <text evidence="2">The sequence shown here is derived from an EMBL/GenBank/DDBJ whole genome shotgun (WGS) entry which is preliminary data.</text>
</comment>
<dbReference type="Gene3D" id="3.40.50.720">
    <property type="entry name" value="NAD(P)-binding Rossmann-like Domain"/>
    <property type="match status" value="1"/>
</dbReference>
<dbReference type="PRINTS" id="PR00081">
    <property type="entry name" value="GDHRDH"/>
</dbReference>
<dbReference type="InterPro" id="IPR052184">
    <property type="entry name" value="SDR_enzymes"/>
</dbReference>
<accession>A0AA38XBN1</accession>
<evidence type="ECO:0000313" key="2">
    <source>
        <dbReference type="EMBL" id="KAJ9610488.1"/>
    </source>
</evidence>
<proteinExistence type="inferred from homology"/>
<evidence type="ECO:0000256" key="1">
    <source>
        <dbReference type="RuleBase" id="RU000363"/>
    </source>
</evidence>
<evidence type="ECO:0000313" key="3">
    <source>
        <dbReference type="Proteomes" id="UP001172673"/>
    </source>
</evidence>
<dbReference type="PANTHER" id="PTHR45458:SF1">
    <property type="entry name" value="SHORT CHAIN DEHYDROGENASE"/>
    <property type="match status" value="1"/>
</dbReference>
<dbReference type="GO" id="GO:0016616">
    <property type="term" value="F:oxidoreductase activity, acting on the CH-OH group of donors, NAD or NADP as acceptor"/>
    <property type="evidence" value="ECO:0007669"/>
    <property type="project" value="TreeGrafter"/>
</dbReference>
<sequence>MSSYLCTGGGRGLGLELVAQLSRLPDSQVSTVFAATRSSPPAALKELIDGSKGRVVHVEMVITDKDSLKAGAAFVEKALDGKGLDVLVNNAGVMPAALDGIASMDNLGEGFKVNVEAVHYTTAAFLPLLRKGQQKRVFSISSTVGSIAMSAGYSFAPIPSYKVSKAALNMLTVQYALELGKEGFTIFMVSPGYLKTDMSGDSADLSVEVGAKATLEILFRSTKESNGKFYNIHVPGYENVEGPNRYDGKEVPW</sequence>
<gene>
    <name evidence="2" type="ORF">H2200_005265</name>
</gene>
<reference evidence="2" key="1">
    <citation type="submission" date="2022-10" db="EMBL/GenBank/DDBJ databases">
        <title>Culturing micro-colonial fungi from biological soil crusts in the Mojave desert and describing Neophaeococcomyces mojavensis, and introducing the new genera and species Taxawa tesnikishii.</title>
        <authorList>
            <person name="Kurbessoian T."/>
            <person name="Stajich J.E."/>
        </authorList>
    </citation>
    <scope>NUCLEOTIDE SEQUENCE</scope>
    <source>
        <strain evidence="2">TK_41</strain>
    </source>
</reference>
<dbReference type="Proteomes" id="UP001172673">
    <property type="component" value="Unassembled WGS sequence"/>
</dbReference>
<keyword evidence="3" id="KW-1185">Reference proteome</keyword>
<evidence type="ECO:0008006" key="4">
    <source>
        <dbReference type="Google" id="ProtNLM"/>
    </source>
</evidence>
<comment type="similarity">
    <text evidence="1">Belongs to the short-chain dehydrogenases/reductases (SDR) family.</text>
</comment>
<dbReference type="AlphaFoldDB" id="A0AA38XBN1"/>
<dbReference type="InterPro" id="IPR036291">
    <property type="entry name" value="NAD(P)-bd_dom_sf"/>
</dbReference>
<dbReference type="EMBL" id="JAPDRK010000007">
    <property type="protein sequence ID" value="KAJ9610488.1"/>
    <property type="molecule type" value="Genomic_DNA"/>
</dbReference>
<dbReference type="PRINTS" id="PR00080">
    <property type="entry name" value="SDRFAMILY"/>
</dbReference>
<name>A0AA38XBN1_9EURO</name>
<dbReference type="InterPro" id="IPR002347">
    <property type="entry name" value="SDR_fam"/>
</dbReference>
<dbReference type="SUPFAM" id="SSF51735">
    <property type="entry name" value="NAD(P)-binding Rossmann-fold domains"/>
    <property type="match status" value="1"/>
</dbReference>
<dbReference type="Pfam" id="PF00106">
    <property type="entry name" value="adh_short"/>
    <property type="match status" value="1"/>
</dbReference>
<dbReference type="PANTHER" id="PTHR45458">
    <property type="entry name" value="SHORT-CHAIN DEHYDROGENASE/REDUCTASE SDR"/>
    <property type="match status" value="1"/>
</dbReference>